<accession>A0A2T1LQH9</accession>
<comment type="caution">
    <text evidence="1">The sequence shown here is derived from an EMBL/GenBank/DDBJ whole genome shotgun (WGS) entry which is preliminary data.</text>
</comment>
<gene>
    <name evidence="1" type="ORF">C7H19_24840</name>
</gene>
<dbReference type="EMBL" id="PXOH01000080">
    <property type="protein sequence ID" value="PSF27850.1"/>
    <property type="molecule type" value="Genomic_DNA"/>
</dbReference>
<dbReference type="OrthoDB" id="6371923at2"/>
<dbReference type="Proteomes" id="UP000239001">
    <property type="component" value="Unassembled WGS sequence"/>
</dbReference>
<dbReference type="RefSeq" id="WP_106459585.1">
    <property type="nucleotide sequence ID" value="NZ_PXOH01000080.1"/>
</dbReference>
<dbReference type="AlphaFoldDB" id="A0A2T1LQH9"/>
<proteinExistence type="predicted"/>
<name>A0A2T1LQH9_9CHRO</name>
<organism evidence="1 2">
    <name type="scientific">Aphanothece hegewaldii CCALA 016</name>
    <dbReference type="NCBI Taxonomy" id="2107694"/>
    <lineage>
        <taxon>Bacteria</taxon>
        <taxon>Bacillati</taxon>
        <taxon>Cyanobacteriota</taxon>
        <taxon>Cyanophyceae</taxon>
        <taxon>Oscillatoriophycideae</taxon>
        <taxon>Chroococcales</taxon>
        <taxon>Aphanothecaceae</taxon>
        <taxon>Aphanothece</taxon>
    </lineage>
</organism>
<evidence type="ECO:0000313" key="1">
    <source>
        <dbReference type="EMBL" id="PSF27850.1"/>
    </source>
</evidence>
<sequence length="69" mass="8115">MKNHYAAENRLLEKVQKLSVEQIQQLEQFIDSLNQQEIEQPLTIVSTKLSEPVFSRIWNNPEDAVYDNL</sequence>
<reference evidence="1 2" key="2">
    <citation type="submission" date="2018-03" db="EMBL/GenBank/DDBJ databases">
        <authorList>
            <person name="Keele B.F."/>
        </authorList>
    </citation>
    <scope>NUCLEOTIDE SEQUENCE [LARGE SCALE GENOMIC DNA]</scope>
    <source>
        <strain evidence="1 2">CCALA 016</strain>
    </source>
</reference>
<evidence type="ECO:0000313" key="2">
    <source>
        <dbReference type="Proteomes" id="UP000239001"/>
    </source>
</evidence>
<protein>
    <submittedName>
        <fullName evidence="1">Toxin-antitoxin system, antitoxin component, Xre family protein</fullName>
    </submittedName>
</protein>
<keyword evidence="2" id="KW-1185">Reference proteome</keyword>
<reference evidence="1 2" key="1">
    <citation type="submission" date="2018-03" db="EMBL/GenBank/DDBJ databases">
        <title>The ancient ancestry and fast evolution of plastids.</title>
        <authorList>
            <person name="Moore K.R."/>
            <person name="Magnabosco C."/>
            <person name="Momper L."/>
            <person name="Gold D.A."/>
            <person name="Bosak T."/>
            <person name="Fournier G.P."/>
        </authorList>
    </citation>
    <scope>NUCLEOTIDE SEQUENCE [LARGE SCALE GENOMIC DNA]</scope>
    <source>
        <strain evidence="1 2">CCALA 016</strain>
    </source>
</reference>